<comment type="caution">
    <text evidence="11">The sequence shown here is derived from an EMBL/GenBank/DDBJ whole genome shotgun (WGS) entry which is preliminary data.</text>
</comment>
<dbReference type="RefSeq" id="WP_210804059.1">
    <property type="nucleotide sequence ID" value="NZ_JAGQDE010000027.1"/>
</dbReference>
<evidence type="ECO:0000256" key="3">
    <source>
        <dbReference type="ARBA" id="ARBA00004496"/>
    </source>
</evidence>
<dbReference type="GO" id="GO:0005829">
    <property type="term" value="C:cytosol"/>
    <property type="evidence" value="ECO:0007669"/>
    <property type="project" value="InterPro"/>
</dbReference>
<dbReference type="GO" id="GO:0016920">
    <property type="term" value="F:pyroglutamyl-peptidase activity"/>
    <property type="evidence" value="ECO:0007669"/>
    <property type="project" value="UniProtKB-EC"/>
</dbReference>
<dbReference type="Gene3D" id="3.40.630.20">
    <property type="entry name" value="Peptidase C15, pyroglutamyl peptidase I-like"/>
    <property type="match status" value="1"/>
</dbReference>
<comment type="catalytic activity">
    <reaction evidence="1 9">
        <text>Release of an N-terminal pyroglutamyl group from a polypeptide, the second amino acid generally not being Pro.</text>
        <dbReference type="EC" id="3.4.19.3"/>
    </reaction>
</comment>
<accession>A0A941BMY8</accession>
<dbReference type="InterPro" id="IPR016125">
    <property type="entry name" value="Peptidase_C15-like"/>
</dbReference>
<dbReference type="PANTHER" id="PTHR23402">
    <property type="entry name" value="PROTEASE FAMILY C15 PYROGLUTAMYL-PEPTIDASE I-RELATED"/>
    <property type="match status" value="1"/>
</dbReference>
<feature type="active site" evidence="9">
    <location>
        <position position="81"/>
    </location>
</feature>
<comment type="function">
    <text evidence="2">Removes 5-oxoproline from various penultimate amino acid residues except L-proline.</text>
</comment>
<comment type="subcellular location">
    <subcellularLocation>
        <location evidence="3">Cytoplasm</location>
    </subcellularLocation>
</comment>
<gene>
    <name evidence="11" type="primary">pcp</name>
    <name evidence="11" type="ORF">KAK06_20655</name>
</gene>
<dbReference type="PRINTS" id="PR00706">
    <property type="entry name" value="PYROGLUPTASE"/>
</dbReference>
<evidence type="ECO:0000313" key="11">
    <source>
        <dbReference type="EMBL" id="MBQ0961379.1"/>
    </source>
</evidence>
<dbReference type="GO" id="GO:0006508">
    <property type="term" value="P:proteolysis"/>
    <property type="evidence" value="ECO:0007669"/>
    <property type="project" value="UniProtKB-KW"/>
</dbReference>
<evidence type="ECO:0000256" key="2">
    <source>
        <dbReference type="ARBA" id="ARBA00002280"/>
    </source>
</evidence>
<keyword evidence="5" id="KW-0963">Cytoplasm</keyword>
<dbReference type="PANTHER" id="PTHR23402:SF1">
    <property type="entry name" value="PYROGLUTAMYL-PEPTIDASE I"/>
    <property type="match status" value="1"/>
</dbReference>
<evidence type="ECO:0000256" key="8">
    <source>
        <dbReference type="ARBA" id="ARBA00022807"/>
    </source>
</evidence>
<evidence type="ECO:0000256" key="1">
    <source>
        <dbReference type="ARBA" id="ARBA00001770"/>
    </source>
</evidence>
<comment type="similarity">
    <text evidence="4">Belongs to the peptidase C15 family.</text>
</comment>
<evidence type="ECO:0000256" key="9">
    <source>
        <dbReference type="PROSITE-ProRule" id="PRU10076"/>
    </source>
</evidence>
<evidence type="ECO:0000256" key="10">
    <source>
        <dbReference type="PROSITE-ProRule" id="PRU10077"/>
    </source>
</evidence>
<evidence type="ECO:0000256" key="6">
    <source>
        <dbReference type="ARBA" id="ARBA00022670"/>
    </source>
</evidence>
<keyword evidence="8" id="KW-0788">Thiol protease</keyword>
<evidence type="ECO:0000256" key="7">
    <source>
        <dbReference type="ARBA" id="ARBA00022801"/>
    </source>
</evidence>
<evidence type="ECO:0000256" key="4">
    <source>
        <dbReference type="ARBA" id="ARBA00006641"/>
    </source>
</evidence>
<dbReference type="Pfam" id="PF01470">
    <property type="entry name" value="Peptidase_C15"/>
    <property type="match status" value="1"/>
</dbReference>
<dbReference type="Proteomes" id="UP000678374">
    <property type="component" value="Unassembled WGS sequence"/>
</dbReference>
<name>A0A941BMY8_9BURK</name>
<organism evidence="11 12">
    <name type="scientific">Ideonella aquatica</name>
    <dbReference type="NCBI Taxonomy" id="2824119"/>
    <lineage>
        <taxon>Bacteria</taxon>
        <taxon>Pseudomonadati</taxon>
        <taxon>Pseudomonadota</taxon>
        <taxon>Betaproteobacteria</taxon>
        <taxon>Burkholderiales</taxon>
        <taxon>Sphaerotilaceae</taxon>
        <taxon>Ideonella</taxon>
    </lineage>
</organism>
<dbReference type="InterPro" id="IPR033694">
    <property type="entry name" value="PGPEP1_Cys_AS"/>
</dbReference>
<dbReference type="NCBIfam" id="TIGR00504">
    <property type="entry name" value="pyro_pdase"/>
    <property type="match status" value="1"/>
</dbReference>
<sequence>MTAPWLLLTGFEPFAGDALNPSWELARQLDGERLGTWTLRSSCLPCSFDAAASTLRRALADAPSAVVCLGLAGARAALSVERVAVNLVDARIPDNDGAQPTDQAVVTGAPAAYFSRLPVKAMVHAAQQVGVPAELSLSAGSFVCNQVFYSLLHALRRRPRVPAGFVHVPWASGMGADPGAASAIPLDDQLRGLRAMLACVVAGGPDRRDIGGTIS</sequence>
<keyword evidence="7 11" id="KW-0378">Hydrolase</keyword>
<dbReference type="InterPro" id="IPR029762">
    <property type="entry name" value="PGP-I_bact-type"/>
</dbReference>
<keyword evidence="6" id="KW-0645">Protease</keyword>
<reference evidence="11" key="1">
    <citation type="submission" date="2021-04" db="EMBL/GenBank/DDBJ databases">
        <title>The genome sequence of Ideonella sp. 4Y11.</title>
        <authorList>
            <person name="Liu Y."/>
        </authorList>
    </citation>
    <scope>NUCLEOTIDE SEQUENCE</scope>
    <source>
        <strain evidence="11">4Y11</strain>
    </source>
</reference>
<dbReference type="PROSITE" id="PS01334">
    <property type="entry name" value="PYRASE_CYS"/>
    <property type="match status" value="1"/>
</dbReference>
<keyword evidence="12" id="KW-1185">Reference proteome</keyword>
<feature type="active site" evidence="10">
    <location>
        <position position="144"/>
    </location>
</feature>
<dbReference type="InterPro" id="IPR000816">
    <property type="entry name" value="Peptidase_C15"/>
</dbReference>
<dbReference type="EMBL" id="JAGQDE010000027">
    <property type="protein sequence ID" value="MBQ0961379.1"/>
    <property type="molecule type" value="Genomic_DNA"/>
</dbReference>
<protein>
    <recommendedName>
        <fullName evidence="9">Pyroglutamyl-peptidase I</fullName>
        <ecNumber evidence="9">3.4.19.3</ecNumber>
    </recommendedName>
</protein>
<dbReference type="EC" id="3.4.19.3" evidence="9"/>
<dbReference type="CDD" id="cd00501">
    <property type="entry name" value="Peptidase_C15"/>
    <property type="match status" value="1"/>
</dbReference>
<proteinExistence type="inferred from homology"/>
<dbReference type="InterPro" id="IPR033693">
    <property type="entry name" value="PGPEP1_Glu_AS"/>
</dbReference>
<evidence type="ECO:0000256" key="5">
    <source>
        <dbReference type="ARBA" id="ARBA00022490"/>
    </source>
</evidence>
<dbReference type="AlphaFoldDB" id="A0A941BMY8"/>
<dbReference type="NCBIfam" id="NF009676">
    <property type="entry name" value="PRK13197.1"/>
    <property type="match status" value="1"/>
</dbReference>
<dbReference type="InterPro" id="IPR036440">
    <property type="entry name" value="Peptidase_C15-like_sf"/>
</dbReference>
<dbReference type="SUPFAM" id="SSF53182">
    <property type="entry name" value="Pyrrolidone carboxyl peptidase (pyroglutamate aminopeptidase)"/>
    <property type="match status" value="1"/>
</dbReference>
<dbReference type="PIRSF" id="PIRSF015592">
    <property type="entry name" value="Prld-crbxl_pptds"/>
    <property type="match status" value="1"/>
</dbReference>
<evidence type="ECO:0000313" key="12">
    <source>
        <dbReference type="Proteomes" id="UP000678374"/>
    </source>
</evidence>
<dbReference type="PROSITE" id="PS01333">
    <property type="entry name" value="PYRASE_GLU"/>
    <property type="match status" value="1"/>
</dbReference>